<reference evidence="11" key="1">
    <citation type="submission" date="2016-11" db="EMBL/GenBank/DDBJ databases">
        <title>The genome of Nicotiana attenuata.</title>
        <authorList>
            <person name="Xu S."/>
            <person name="Brockmoeller T."/>
            <person name="Gaquerel E."/>
            <person name="Navarro A."/>
            <person name="Kuhl H."/>
            <person name="Gase K."/>
            <person name="Ling Z."/>
            <person name="Zhou W."/>
            <person name="Kreitzer C."/>
            <person name="Stanke M."/>
            <person name="Tang H."/>
            <person name="Lyons E."/>
            <person name="Pandey P."/>
            <person name="Pandey S.P."/>
            <person name="Timmermann B."/>
            <person name="Baldwin I.T."/>
        </authorList>
    </citation>
    <scope>NUCLEOTIDE SEQUENCE [LARGE SCALE GENOMIC DNA]</scope>
    <source>
        <strain evidence="11">UT</strain>
    </source>
</reference>
<dbReference type="GO" id="GO:0003700">
    <property type="term" value="F:DNA-binding transcription factor activity"/>
    <property type="evidence" value="ECO:0007669"/>
    <property type="project" value="InterPro"/>
</dbReference>
<organism evidence="11 12">
    <name type="scientific">Nicotiana attenuata</name>
    <name type="common">Coyote tobacco</name>
    <dbReference type="NCBI Taxonomy" id="49451"/>
    <lineage>
        <taxon>Eukaryota</taxon>
        <taxon>Viridiplantae</taxon>
        <taxon>Streptophyta</taxon>
        <taxon>Embryophyta</taxon>
        <taxon>Tracheophyta</taxon>
        <taxon>Spermatophyta</taxon>
        <taxon>Magnoliopsida</taxon>
        <taxon>eudicotyledons</taxon>
        <taxon>Gunneridae</taxon>
        <taxon>Pentapetalae</taxon>
        <taxon>asterids</taxon>
        <taxon>lamiids</taxon>
        <taxon>Solanales</taxon>
        <taxon>Solanaceae</taxon>
        <taxon>Nicotianoideae</taxon>
        <taxon>Nicotianeae</taxon>
        <taxon>Nicotiana</taxon>
    </lineage>
</organism>
<dbReference type="GeneID" id="109221443"/>
<sequence length="361" mass="39815">MFDLNLSSEDVPVESGTSNSSIVNMETSNSTAGDDEYEENGNGDFVLKELFPLVSGEAELSQQQSLNLSANYRASNEQRIVISPQRRSQVKKSRRGPRSRSSQYRGVTFYRRTGRWESHIWDGGKQVYLGGFDTAHTAARAYDRAAIKFRGLDADINFNISDYGDDLKQMNNFSNEEFVHILRCQSNGFSRGSSKYRGVTLHKCGQWEARMGQLLGKKYIYLGLFDCEIEAARAYDKAAIKSSGKEAVTNFELSTYEGVLTSEAHIRGTTRNLDLNLGISPSSYADNQHGNTSQIGNFQGQHGSNGLPEHRRQDQNTNGGSPTVPLFSTAASSGFENSAITAPSAAIHQLHFGSGALPYHH</sequence>
<dbReference type="Gramene" id="OIT19435">
    <property type="protein sequence ID" value="OIT19435"/>
    <property type="gene ID" value="A4A49_41272"/>
</dbReference>
<dbReference type="GO" id="GO:0005634">
    <property type="term" value="C:nucleus"/>
    <property type="evidence" value="ECO:0007669"/>
    <property type="project" value="UniProtKB-SubCell"/>
</dbReference>
<evidence type="ECO:0000256" key="4">
    <source>
        <dbReference type="ARBA" id="ARBA00023125"/>
    </source>
</evidence>
<feature type="domain" description="AP2/ERF" evidence="10">
    <location>
        <begin position="195"/>
        <end position="252"/>
    </location>
</feature>
<evidence type="ECO:0000256" key="8">
    <source>
        <dbReference type="ARBA" id="ARBA00037973"/>
    </source>
</evidence>
<evidence type="ECO:0000256" key="1">
    <source>
        <dbReference type="ARBA" id="ARBA00004123"/>
    </source>
</evidence>
<dbReference type="KEGG" id="nau:109221443"/>
<feature type="compositionally biased region" description="Polar residues" evidence="9">
    <location>
        <begin position="15"/>
        <end position="32"/>
    </location>
</feature>
<gene>
    <name evidence="11" type="primary">AP2_3</name>
    <name evidence="11" type="ORF">A4A49_41272</name>
</gene>
<dbReference type="Proteomes" id="UP000187609">
    <property type="component" value="Unassembled WGS sequence"/>
</dbReference>
<comment type="caution">
    <text evidence="11">The sequence shown here is derived from an EMBL/GenBank/DDBJ whole genome shotgun (WGS) entry which is preliminary data.</text>
</comment>
<name>A0A1J6K9A9_NICAT</name>
<protein>
    <submittedName>
        <fullName evidence="11">Floral homeotic protein apetala 2</fullName>
    </submittedName>
</protein>
<evidence type="ECO:0000256" key="3">
    <source>
        <dbReference type="ARBA" id="ARBA00023015"/>
    </source>
</evidence>
<evidence type="ECO:0000259" key="10">
    <source>
        <dbReference type="PROSITE" id="PS51032"/>
    </source>
</evidence>
<dbReference type="OMA" id="PREGFMP"/>
<keyword evidence="6" id="KW-0804">Transcription</keyword>
<dbReference type="PANTHER" id="PTHR32467:SF221">
    <property type="entry name" value="AP2-LIKE ETHYLENE-RESPONSIVE TRANSCRIPTION FACTOR TOE2"/>
    <property type="match status" value="1"/>
</dbReference>
<dbReference type="PRINTS" id="PR00367">
    <property type="entry name" value="ETHRSPELEMNT"/>
</dbReference>
<dbReference type="InterPro" id="IPR016177">
    <property type="entry name" value="DNA-bd_dom_sf"/>
</dbReference>
<feature type="domain" description="AP2/ERF" evidence="10">
    <location>
        <begin position="103"/>
        <end position="159"/>
    </location>
</feature>
<dbReference type="AlphaFoldDB" id="A0A1J6K9A9"/>
<keyword evidence="12" id="KW-1185">Reference proteome</keyword>
<keyword evidence="4" id="KW-0238">DNA-binding</keyword>
<dbReference type="GO" id="GO:0006952">
    <property type="term" value="P:defense response"/>
    <property type="evidence" value="ECO:0007669"/>
    <property type="project" value="UniProtKB-KW"/>
</dbReference>
<dbReference type="GO" id="GO:0003677">
    <property type="term" value="F:DNA binding"/>
    <property type="evidence" value="ECO:0007669"/>
    <property type="project" value="UniProtKB-KW"/>
</dbReference>
<feature type="compositionally biased region" description="Polar residues" evidence="9">
    <location>
        <begin position="284"/>
        <end position="304"/>
    </location>
</feature>
<keyword evidence="2" id="KW-0611">Plant defense</keyword>
<keyword evidence="5" id="KW-0010">Activator</keyword>
<dbReference type="STRING" id="49451.A0A1J6K9A9"/>
<dbReference type="InterPro" id="IPR001471">
    <property type="entry name" value="AP2/ERF_dom"/>
</dbReference>
<dbReference type="PANTHER" id="PTHR32467">
    <property type="entry name" value="AP2-LIKE ETHYLENE-RESPONSIVE TRANSCRIPTION FACTOR"/>
    <property type="match status" value="1"/>
</dbReference>
<dbReference type="PROSITE" id="PS51032">
    <property type="entry name" value="AP2_ERF"/>
    <property type="match status" value="2"/>
</dbReference>
<feature type="region of interest" description="Disordered" evidence="9">
    <location>
        <begin position="284"/>
        <end position="328"/>
    </location>
</feature>
<feature type="region of interest" description="Disordered" evidence="9">
    <location>
        <begin position="1"/>
        <end position="41"/>
    </location>
</feature>
<proteinExistence type="inferred from homology"/>
<evidence type="ECO:0000313" key="11">
    <source>
        <dbReference type="EMBL" id="OIT19435.1"/>
    </source>
</evidence>
<evidence type="ECO:0000256" key="9">
    <source>
        <dbReference type="SAM" id="MobiDB-lite"/>
    </source>
</evidence>
<evidence type="ECO:0000313" key="12">
    <source>
        <dbReference type="Proteomes" id="UP000187609"/>
    </source>
</evidence>
<dbReference type="Gene3D" id="3.30.730.10">
    <property type="entry name" value="AP2/ERF domain"/>
    <property type="match status" value="2"/>
</dbReference>
<dbReference type="SUPFAM" id="SSF54171">
    <property type="entry name" value="DNA-binding domain"/>
    <property type="match status" value="2"/>
</dbReference>
<keyword evidence="3" id="KW-0805">Transcription regulation</keyword>
<evidence type="ECO:0000256" key="7">
    <source>
        <dbReference type="ARBA" id="ARBA00023242"/>
    </source>
</evidence>
<dbReference type="SMART" id="SM00380">
    <property type="entry name" value="AP2"/>
    <property type="match status" value="2"/>
</dbReference>
<dbReference type="Pfam" id="PF00847">
    <property type="entry name" value="AP2"/>
    <property type="match status" value="2"/>
</dbReference>
<dbReference type="FunFam" id="3.30.730.10:FF:000004">
    <property type="entry name" value="AP2-like ethylene-responsive transcription factor"/>
    <property type="match status" value="1"/>
</dbReference>
<dbReference type="CDD" id="cd00018">
    <property type="entry name" value="AP2"/>
    <property type="match status" value="2"/>
</dbReference>
<dbReference type="OrthoDB" id="207175at2759"/>
<evidence type="ECO:0000256" key="6">
    <source>
        <dbReference type="ARBA" id="ARBA00023163"/>
    </source>
</evidence>
<feature type="compositionally biased region" description="Basic residues" evidence="9">
    <location>
        <begin position="88"/>
        <end position="98"/>
    </location>
</feature>
<comment type="subcellular location">
    <subcellularLocation>
        <location evidence="1">Nucleus</location>
    </subcellularLocation>
</comment>
<dbReference type="EMBL" id="MJEQ01007365">
    <property type="protein sequence ID" value="OIT19435.1"/>
    <property type="molecule type" value="Genomic_DNA"/>
</dbReference>
<dbReference type="InterPro" id="IPR036955">
    <property type="entry name" value="AP2/ERF_dom_sf"/>
</dbReference>
<dbReference type="SMR" id="A0A1J6K9A9"/>
<keyword evidence="7" id="KW-0539">Nucleus</keyword>
<accession>A0A1J6K9A9</accession>
<feature type="region of interest" description="Disordered" evidence="9">
    <location>
        <begin position="83"/>
        <end position="104"/>
    </location>
</feature>
<comment type="similarity">
    <text evidence="8">Belongs to the AP2/ERF transcription factor family. AP2 subfamily.</text>
</comment>
<evidence type="ECO:0000256" key="2">
    <source>
        <dbReference type="ARBA" id="ARBA00022821"/>
    </source>
</evidence>
<evidence type="ECO:0000256" key="5">
    <source>
        <dbReference type="ARBA" id="ARBA00023159"/>
    </source>
</evidence>